<evidence type="ECO:0000313" key="6">
    <source>
        <dbReference type="EMBL" id="TRW28529.1"/>
    </source>
</evidence>
<dbReference type="SMART" id="SM00345">
    <property type="entry name" value="HTH_GNTR"/>
    <property type="match status" value="1"/>
</dbReference>
<keyword evidence="1" id="KW-0805">Transcription regulation</keyword>
<dbReference type="RefSeq" id="WP_068911904.1">
    <property type="nucleotide sequence ID" value="NZ_MBEW02000005.1"/>
</dbReference>
<dbReference type="PROSITE" id="PS50949">
    <property type="entry name" value="HTH_GNTR"/>
    <property type="match status" value="1"/>
</dbReference>
<dbReference type="Gene3D" id="1.10.10.10">
    <property type="entry name" value="Winged helix-like DNA-binding domain superfamily/Winged helix DNA-binding domain"/>
    <property type="match status" value="1"/>
</dbReference>
<evidence type="ECO:0000313" key="8">
    <source>
        <dbReference type="Proteomes" id="UP000319424"/>
    </source>
</evidence>
<dbReference type="InterPro" id="IPR036388">
    <property type="entry name" value="WH-like_DNA-bd_sf"/>
</dbReference>
<accession>A0A371IME4</accession>
<dbReference type="PANTHER" id="PTHR38445:SF7">
    <property type="entry name" value="GNTR-FAMILY TRANSCRIPTIONAL REGULATOR"/>
    <property type="match status" value="1"/>
</dbReference>
<keyword evidence="2" id="KW-0238">DNA-binding</keyword>
<evidence type="ECO:0000256" key="3">
    <source>
        <dbReference type="ARBA" id="ARBA00023163"/>
    </source>
</evidence>
<dbReference type="GO" id="GO:0003677">
    <property type="term" value="F:DNA binding"/>
    <property type="evidence" value="ECO:0007669"/>
    <property type="project" value="UniProtKB-KW"/>
</dbReference>
<dbReference type="PANTHER" id="PTHR38445">
    <property type="entry name" value="HTH-TYPE TRANSCRIPTIONAL REPRESSOR YTRA"/>
    <property type="match status" value="1"/>
</dbReference>
<protein>
    <submittedName>
        <fullName evidence="5">GntR family transcriptional regulator</fullName>
    </submittedName>
</protein>
<comment type="caution">
    <text evidence="5">The sequence shown here is derived from an EMBL/GenBank/DDBJ whole genome shotgun (WGS) entry which is preliminary data.</text>
</comment>
<evidence type="ECO:0000313" key="5">
    <source>
        <dbReference type="EMBL" id="RDY21620.1"/>
    </source>
</evidence>
<dbReference type="OrthoDB" id="9801546at2"/>
<organism evidence="5 7">
    <name type="scientific">Criibacterium bergeronii</name>
    <dbReference type="NCBI Taxonomy" id="1871336"/>
    <lineage>
        <taxon>Bacteria</taxon>
        <taxon>Bacillati</taxon>
        <taxon>Bacillota</taxon>
        <taxon>Clostridia</taxon>
        <taxon>Peptostreptococcales</taxon>
        <taxon>Filifactoraceae</taxon>
        <taxon>Criibacterium</taxon>
    </lineage>
</organism>
<dbReference type="SUPFAM" id="SSF46785">
    <property type="entry name" value="Winged helix' DNA-binding domain"/>
    <property type="match status" value="1"/>
</dbReference>
<feature type="domain" description="HTH gntR-type" evidence="4">
    <location>
        <begin position="11"/>
        <end position="79"/>
    </location>
</feature>
<dbReference type="EMBL" id="MBEW02000005">
    <property type="protein sequence ID" value="RDY21620.1"/>
    <property type="molecule type" value="Genomic_DNA"/>
</dbReference>
<dbReference type="AlphaFoldDB" id="A0A371IME4"/>
<dbReference type="EMBL" id="VJXW01000001">
    <property type="protein sequence ID" value="TRW28529.1"/>
    <property type="molecule type" value="Genomic_DNA"/>
</dbReference>
<dbReference type="CDD" id="cd07377">
    <property type="entry name" value="WHTH_GntR"/>
    <property type="match status" value="1"/>
</dbReference>
<dbReference type="InterPro" id="IPR036390">
    <property type="entry name" value="WH_DNA-bd_sf"/>
</dbReference>
<dbReference type="Proteomes" id="UP000319424">
    <property type="component" value="Unassembled WGS sequence"/>
</dbReference>
<name>A0A371IME4_9FIRM</name>
<dbReference type="Pfam" id="PF00392">
    <property type="entry name" value="GntR"/>
    <property type="match status" value="1"/>
</dbReference>
<proteinExistence type="predicted"/>
<dbReference type="GO" id="GO:0003700">
    <property type="term" value="F:DNA-binding transcription factor activity"/>
    <property type="evidence" value="ECO:0007669"/>
    <property type="project" value="InterPro"/>
</dbReference>
<evidence type="ECO:0000313" key="7">
    <source>
        <dbReference type="Proteomes" id="UP000093352"/>
    </source>
</evidence>
<sequence>MNENFSINGNLPIYEQIKQQILFRIFTGELKSGDQLPSIRSLAKQLSVSVITTKRAYDDLEKDEFLVTKHGLGSYVRELDKELLTDKKKKIIQQEAKKLVNLCELYSFNKDDLIKIINSFD</sequence>
<reference evidence="6 8" key="3">
    <citation type="submission" date="2019-07" db="EMBL/GenBank/DDBJ databases">
        <title>Criibacterium bergeronii gen. nov., sp. nov. isolated from human clinical samples.</title>
        <authorList>
            <person name="Maheux A.F."/>
            <person name="Boudreau D.K."/>
            <person name="Berube E."/>
            <person name="Brodeur S."/>
            <person name="Bernard K.A."/>
            <person name="Abed J.Y."/>
            <person name="Ducrey E."/>
            <person name="Guay E.F."/>
            <person name="Raymond F."/>
            <person name="Corbeil J."/>
            <person name="Domingo M.-C."/>
            <person name="Roy P.H."/>
            <person name="Boissinot M."/>
            <person name="Tocheva E.I."/>
            <person name="Omar R.F."/>
        </authorList>
    </citation>
    <scope>NUCLEOTIDE SEQUENCE [LARGE SCALE GENOMIC DNA]</scope>
    <source>
        <strain evidence="6 8">CCRI-24246</strain>
    </source>
</reference>
<dbReference type="InterPro" id="IPR000524">
    <property type="entry name" value="Tscrpt_reg_HTH_GntR"/>
</dbReference>
<keyword evidence="3" id="KW-0804">Transcription</keyword>
<reference evidence="5" key="2">
    <citation type="submission" date="2018-07" db="EMBL/GenBank/DDBJ databases">
        <authorList>
            <person name="Quirk P.G."/>
            <person name="Krulwich T.A."/>
        </authorList>
    </citation>
    <scope>NUCLEOTIDE SEQUENCE</scope>
    <source>
        <strain evidence="5">CCRI-22567</strain>
    </source>
</reference>
<dbReference type="STRING" id="1871336.BBG48_05870"/>
<gene>
    <name evidence="5" type="ORF">BBG48_003305</name>
    <name evidence="6" type="ORF">FL857_00140</name>
</gene>
<keyword evidence="7" id="KW-1185">Reference proteome</keyword>
<evidence type="ECO:0000259" key="4">
    <source>
        <dbReference type="PROSITE" id="PS50949"/>
    </source>
</evidence>
<reference evidence="5 7" key="1">
    <citation type="journal article" date="2016" name="Genome Announc.">
        <title>Draft Genome Sequence of Criibacterium bergeronii gen. nov., sp. nov., Strain CCRI-22567T, Isolated from a Vaginal Sample from a Woman with Bacterial Vaginosis.</title>
        <authorList>
            <person name="Maheux A.F."/>
            <person name="Berube E."/>
            <person name="Boudreau D.K."/>
            <person name="Raymond F."/>
            <person name="Corbeil J."/>
            <person name="Roy P.H."/>
            <person name="Boissinot M."/>
            <person name="Omar R.F."/>
        </authorList>
    </citation>
    <scope>NUCLEOTIDE SEQUENCE [LARGE SCALE GENOMIC DNA]</scope>
    <source>
        <strain evidence="5 7">CCRI-22567</strain>
    </source>
</reference>
<dbReference type="Proteomes" id="UP000093352">
    <property type="component" value="Unassembled WGS sequence"/>
</dbReference>
<evidence type="ECO:0000256" key="1">
    <source>
        <dbReference type="ARBA" id="ARBA00023015"/>
    </source>
</evidence>
<evidence type="ECO:0000256" key="2">
    <source>
        <dbReference type="ARBA" id="ARBA00023125"/>
    </source>
</evidence>